<dbReference type="Proteomes" id="UP000823618">
    <property type="component" value="Unassembled WGS sequence"/>
</dbReference>
<accession>A0A9D9N825</accession>
<protein>
    <submittedName>
        <fullName evidence="2">Exopolysaccharide Pel transporter PelG</fullName>
    </submittedName>
</protein>
<feature type="transmembrane region" description="Helical" evidence="1">
    <location>
        <begin position="278"/>
        <end position="298"/>
    </location>
</feature>
<dbReference type="Pfam" id="PF16933">
    <property type="entry name" value="PelG"/>
    <property type="match status" value="1"/>
</dbReference>
<feature type="transmembrane region" description="Helical" evidence="1">
    <location>
        <begin position="400"/>
        <end position="418"/>
    </location>
</feature>
<evidence type="ECO:0000313" key="3">
    <source>
        <dbReference type="Proteomes" id="UP000823618"/>
    </source>
</evidence>
<reference evidence="2" key="1">
    <citation type="submission" date="2020-10" db="EMBL/GenBank/DDBJ databases">
        <authorList>
            <person name="Gilroy R."/>
        </authorList>
    </citation>
    <scope>NUCLEOTIDE SEQUENCE</scope>
    <source>
        <strain evidence="2">E3-2379</strain>
    </source>
</reference>
<feature type="transmembrane region" description="Helical" evidence="1">
    <location>
        <begin position="166"/>
        <end position="190"/>
    </location>
</feature>
<feature type="transmembrane region" description="Helical" evidence="1">
    <location>
        <begin position="61"/>
        <end position="84"/>
    </location>
</feature>
<organism evidence="2 3">
    <name type="scientific">Candidatus Scybalomonas excrementavium</name>
    <dbReference type="NCBI Taxonomy" id="2840943"/>
    <lineage>
        <taxon>Bacteria</taxon>
        <taxon>Bacillati</taxon>
        <taxon>Bacillota</taxon>
        <taxon>Clostridia</taxon>
        <taxon>Lachnospirales</taxon>
        <taxon>Lachnospiraceae</taxon>
        <taxon>Lachnospiraceae incertae sedis</taxon>
        <taxon>Candidatus Scybalomonas</taxon>
    </lineage>
</organism>
<keyword evidence="1" id="KW-0812">Transmembrane</keyword>
<sequence length="483" mass="56409">MAGIGFELKKIYKKEGISRALLGIFYSSMVTIGPTILIILTILALYLFLGLSQISYGERELLSSTILYVFIFSVLLTAPINVVLSRYLADKFYEEEFHNILSSYYVGVTLCCSFGTILFLPVGYSLLQRGNVDWKFLIFTDIFWIVALILFFSITYLHATKDYKMIAWFFLIGMLITVIFAIVSYFLLSVDEIHSILYGFTIGFFVIAVLEFSYIRKYFQYFSNRYMESIRYFFSHKRLMFSNFFYMLGLYIHNFIFWTVPGRLHIAGTYYTNQTYDMATCLAMFTNVSTMIFFIVVAETRFHTAYQRYMESVIGGTYKSIFKNKRILFRIIAQQMRQILGVQIAITSVVFFLIITFASSLGIQGMTIQVYPVLSVAFMGVFMMYGNMIYLYYFSDMTGAFLTAFIFCSVTGIMTFFVKDYAMIWWGMGIFIGMILGWLFSFFRIKWIEKHIDQHIFCHGTVVDTIAYREEKPVYKRDERDGK</sequence>
<feature type="transmembrane region" description="Helical" evidence="1">
    <location>
        <begin position="136"/>
        <end position="159"/>
    </location>
</feature>
<feature type="transmembrane region" description="Helical" evidence="1">
    <location>
        <begin position="424"/>
        <end position="443"/>
    </location>
</feature>
<evidence type="ECO:0000313" key="2">
    <source>
        <dbReference type="EMBL" id="MBO8463669.1"/>
    </source>
</evidence>
<dbReference type="InterPro" id="IPR031617">
    <property type="entry name" value="PelG"/>
</dbReference>
<evidence type="ECO:0000256" key="1">
    <source>
        <dbReference type="SAM" id="Phobius"/>
    </source>
</evidence>
<feature type="transmembrane region" description="Helical" evidence="1">
    <location>
        <begin position="21"/>
        <end position="49"/>
    </location>
</feature>
<keyword evidence="1" id="KW-0472">Membrane</keyword>
<name>A0A9D9N825_9FIRM</name>
<comment type="caution">
    <text evidence="2">The sequence shown here is derived from an EMBL/GenBank/DDBJ whole genome shotgun (WGS) entry which is preliminary data.</text>
</comment>
<feature type="transmembrane region" description="Helical" evidence="1">
    <location>
        <begin position="239"/>
        <end position="258"/>
    </location>
</feature>
<keyword evidence="1" id="KW-1133">Transmembrane helix</keyword>
<feature type="transmembrane region" description="Helical" evidence="1">
    <location>
        <begin position="196"/>
        <end position="219"/>
    </location>
</feature>
<feature type="transmembrane region" description="Helical" evidence="1">
    <location>
        <begin position="339"/>
        <end position="358"/>
    </location>
</feature>
<feature type="transmembrane region" description="Helical" evidence="1">
    <location>
        <begin position="104"/>
        <end position="124"/>
    </location>
</feature>
<proteinExistence type="predicted"/>
<gene>
    <name evidence="2" type="primary">pelG</name>
    <name evidence="2" type="ORF">IAC13_07050</name>
</gene>
<dbReference type="EMBL" id="JADIML010000194">
    <property type="protein sequence ID" value="MBO8463669.1"/>
    <property type="molecule type" value="Genomic_DNA"/>
</dbReference>
<dbReference type="AlphaFoldDB" id="A0A9D9N825"/>
<reference evidence="2" key="2">
    <citation type="journal article" date="2021" name="PeerJ">
        <title>Extensive microbial diversity within the chicken gut microbiome revealed by metagenomics and culture.</title>
        <authorList>
            <person name="Gilroy R."/>
            <person name="Ravi A."/>
            <person name="Getino M."/>
            <person name="Pursley I."/>
            <person name="Horton D.L."/>
            <person name="Alikhan N.F."/>
            <person name="Baker D."/>
            <person name="Gharbi K."/>
            <person name="Hall N."/>
            <person name="Watson M."/>
            <person name="Adriaenssens E.M."/>
            <person name="Foster-Nyarko E."/>
            <person name="Jarju S."/>
            <person name="Secka A."/>
            <person name="Antonio M."/>
            <person name="Oren A."/>
            <person name="Chaudhuri R.R."/>
            <person name="La Ragione R."/>
            <person name="Hildebrand F."/>
            <person name="Pallen M.J."/>
        </authorList>
    </citation>
    <scope>NUCLEOTIDE SEQUENCE</scope>
    <source>
        <strain evidence="2">E3-2379</strain>
    </source>
</reference>
<feature type="transmembrane region" description="Helical" evidence="1">
    <location>
        <begin position="370"/>
        <end position="393"/>
    </location>
</feature>